<dbReference type="OrthoDB" id="6133115at2759"/>
<dbReference type="Proteomes" id="UP000594260">
    <property type="component" value="Unplaced"/>
</dbReference>
<dbReference type="SMART" id="SM00506">
    <property type="entry name" value="A1pp"/>
    <property type="match status" value="1"/>
</dbReference>
<organism evidence="2 3">
    <name type="scientific">Varroa destructor</name>
    <name type="common">Honeybee mite</name>
    <dbReference type="NCBI Taxonomy" id="109461"/>
    <lineage>
        <taxon>Eukaryota</taxon>
        <taxon>Metazoa</taxon>
        <taxon>Ecdysozoa</taxon>
        <taxon>Arthropoda</taxon>
        <taxon>Chelicerata</taxon>
        <taxon>Arachnida</taxon>
        <taxon>Acari</taxon>
        <taxon>Parasitiformes</taxon>
        <taxon>Mesostigmata</taxon>
        <taxon>Gamasina</taxon>
        <taxon>Dermanyssoidea</taxon>
        <taxon>Varroidae</taxon>
        <taxon>Varroa</taxon>
    </lineage>
</organism>
<dbReference type="GO" id="GO:0140291">
    <property type="term" value="P:peptidyl-glutamate ADP-deribosylation"/>
    <property type="evidence" value="ECO:0007669"/>
    <property type="project" value="TreeGrafter"/>
</dbReference>
<name>A0A7M7KN25_VARDE</name>
<feature type="domain" description="Macro" evidence="1">
    <location>
        <begin position="85"/>
        <end position="262"/>
    </location>
</feature>
<dbReference type="GO" id="GO:0005654">
    <property type="term" value="C:nucleoplasm"/>
    <property type="evidence" value="ECO:0007669"/>
    <property type="project" value="TreeGrafter"/>
</dbReference>
<evidence type="ECO:0000259" key="1">
    <source>
        <dbReference type="PROSITE" id="PS51154"/>
    </source>
</evidence>
<dbReference type="Pfam" id="PF01661">
    <property type="entry name" value="Macro"/>
    <property type="match status" value="1"/>
</dbReference>
<dbReference type="EnsemblMetazoa" id="XM_022813639">
    <property type="protein sequence ID" value="XP_022669374"/>
    <property type="gene ID" value="LOC111253746"/>
</dbReference>
<keyword evidence="3" id="KW-1185">Reference proteome</keyword>
<sequence length="266" mass="29819">MLLRTLLNSSSVLFRCGTRIRGMEAVNVHTMSTEPNVVANREKYLNMTLDERRQHYKCGKKFAVLEDLMDWPTYGRLKDCTKKVETKWPVKPELNRKICIFEGDITTLEIDAIVNAANNRLMGGGGVDGAIHRAAGPQLIEECATLNGCDTGDAKVTGGYKLPAKYIIHTVGPIGENEAKLHRCYLICLETAKANRIRHIAFPCVSTGVYGYPNKNAAHVALSTIREWLERDENATQVDRIIFCLFLPVDVKAYKDLLNTYFPLAE</sequence>
<dbReference type="PANTHER" id="PTHR11106:SF27">
    <property type="entry name" value="MACRO DOMAIN-CONTAINING PROTEIN"/>
    <property type="match status" value="1"/>
</dbReference>
<dbReference type="GO" id="GO:0042278">
    <property type="term" value="P:purine nucleoside metabolic process"/>
    <property type="evidence" value="ECO:0007669"/>
    <property type="project" value="TreeGrafter"/>
</dbReference>
<dbReference type="PANTHER" id="PTHR11106">
    <property type="entry name" value="GANGLIOSIDE INDUCED DIFFERENTIATION ASSOCIATED PROTEIN 2-RELATED"/>
    <property type="match status" value="1"/>
</dbReference>
<dbReference type="AlphaFoldDB" id="A0A7M7KN25"/>
<dbReference type="CDD" id="cd02908">
    <property type="entry name" value="Macro_OAADPr_deacetylase"/>
    <property type="match status" value="1"/>
</dbReference>
<dbReference type="KEGG" id="vde:111253746"/>
<evidence type="ECO:0000313" key="2">
    <source>
        <dbReference type="EnsemblMetazoa" id="XP_022669374"/>
    </source>
</evidence>
<dbReference type="InParanoid" id="A0A7M7KN25"/>
<dbReference type="GeneID" id="111253746"/>
<dbReference type="SUPFAM" id="SSF52949">
    <property type="entry name" value="Macro domain-like"/>
    <property type="match status" value="1"/>
</dbReference>
<dbReference type="RefSeq" id="XP_022669374.1">
    <property type="nucleotide sequence ID" value="XM_022813639.1"/>
</dbReference>
<accession>A0A7M7KN25</accession>
<proteinExistence type="predicted"/>
<dbReference type="PROSITE" id="PS51154">
    <property type="entry name" value="MACRO"/>
    <property type="match status" value="1"/>
</dbReference>
<dbReference type="Gene3D" id="3.40.220.10">
    <property type="entry name" value="Leucine Aminopeptidase, subunit E, domain 1"/>
    <property type="match status" value="1"/>
</dbReference>
<dbReference type="InterPro" id="IPR043472">
    <property type="entry name" value="Macro_dom-like"/>
</dbReference>
<protein>
    <recommendedName>
        <fullName evidence="1">Macro domain-containing protein</fullName>
    </recommendedName>
</protein>
<reference evidence="2" key="1">
    <citation type="submission" date="2021-01" db="UniProtKB">
        <authorList>
            <consortium name="EnsemblMetazoa"/>
        </authorList>
    </citation>
    <scope>IDENTIFICATION</scope>
</reference>
<dbReference type="GO" id="GO:0006974">
    <property type="term" value="P:DNA damage response"/>
    <property type="evidence" value="ECO:0007669"/>
    <property type="project" value="TreeGrafter"/>
</dbReference>
<dbReference type="InterPro" id="IPR002589">
    <property type="entry name" value="Macro_dom"/>
</dbReference>
<dbReference type="GO" id="GO:0140293">
    <property type="term" value="F:ADP-ribosylglutamate hydrolase activity"/>
    <property type="evidence" value="ECO:0007669"/>
    <property type="project" value="TreeGrafter"/>
</dbReference>
<dbReference type="OMA" id="GYPNENA"/>
<evidence type="ECO:0000313" key="3">
    <source>
        <dbReference type="Proteomes" id="UP000594260"/>
    </source>
</evidence>